<accession>A0A6A6Y072</accession>
<dbReference type="EMBL" id="MU003725">
    <property type="protein sequence ID" value="KAF2802050.1"/>
    <property type="molecule type" value="Genomic_DNA"/>
</dbReference>
<protein>
    <submittedName>
        <fullName evidence="4 6">NAD(P)-binding protein</fullName>
    </submittedName>
</protein>
<dbReference type="Proteomes" id="UP000504636">
    <property type="component" value="Unplaced"/>
</dbReference>
<sequence length="315" mass="34120">MAPITNVAILGASGNVGQAIIPAILAAGFNVTIIARPGPNPRTATPAAKTEIAAYDDLPALTTALINQHAIIEAFNPAAATHQRTIVRAALAAGVSHILTPDFSTDTFNVHASELNIFEPKINAQRALEDELKLAEAETGKATLTWTAVIVGPWYDWGISKGLFWIDPVERTITRFGSGDQRYSMSAVELCGRAAVAVLRDPAFYMNRPAYFASSTISTNELIEIVKRVAPGTPWEVVDVPVEGFVEEGKKLWEADSRNGVQNRLKSRAYVMLGTASTFDEGNRYGADFGEKAEKGWDQGREVLEEHLRRLLGSA</sequence>
<evidence type="ECO:0000256" key="1">
    <source>
        <dbReference type="ARBA" id="ARBA00022857"/>
    </source>
</evidence>
<dbReference type="InterPro" id="IPR051609">
    <property type="entry name" value="NmrA/Isoflavone_reductase-like"/>
</dbReference>
<name>A0A6A6Y072_9PEZI</name>
<dbReference type="PANTHER" id="PTHR47706">
    <property type="entry name" value="NMRA-LIKE FAMILY PROTEIN"/>
    <property type="match status" value="1"/>
</dbReference>
<feature type="domain" description="NmrA-like" evidence="3">
    <location>
        <begin position="6"/>
        <end position="245"/>
    </location>
</feature>
<evidence type="ECO:0000313" key="5">
    <source>
        <dbReference type="Proteomes" id="UP000504636"/>
    </source>
</evidence>
<evidence type="ECO:0000313" key="4">
    <source>
        <dbReference type="EMBL" id="KAF2802050.1"/>
    </source>
</evidence>
<dbReference type="RefSeq" id="XP_033569014.1">
    <property type="nucleotide sequence ID" value="XM_033728643.1"/>
</dbReference>
<keyword evidence="1" id="KW-0521">NADP</keyword>
<dbReference type="Pfam" id="PF05368">
    <property type="entry name" value="NmrA"/>
    <property type="match status" value="1"/>
</dbReference>
<keyword evidence="5" id="KW-1185">Reference proteome</keyword>
<dbReference type="InterPro" id="IPR036291">
    <property type="entry name" value="NAD(P)-bd_dom_sf"/>
</dbReference>
<dbReference type="GO" id="GO:0016491">
    <property type="term" value="F:oxidoreductase activity"/>
    <property type="evidence" value="ECO:0007669"/>
    <property type="project" value="UniProtKB-KW"/>
</dbReference>
<proteinExistence type="predicted"/>
<evidence type="ECO:0000313" key="6">
    <source>
        <dbReference type="RefSeq" id="XP_033569014.1"/>
    </source>
</evidence>
<gene>
    <name evidence="4 6" type="ORF">BDZ99DRAFT_577033</name>
</gene>
<reference evidence="6" key="3">
    <citation type="submission" date="2025-04" db="UniProtKB">
        <authorList>
            <consortium name="RefSeq"/>
        </authorList>
    </citation>
    <scope>IDENTIFICATION</scope>
    <source>
        <strain evidence="6">CBS 304.34</strain>
    </source>
</reference>
<evidence type="ECO:0000259" key="3">
    <source>
        <dbReference type="Pfam" id="PF05368"/>
    </source>
</evidence>
<evidence type="ECO:0000256" key="2">
    <source>
        <dbReference type="ARBA" id="ARBA00023002"/>
    </source>
</evidence>
<dbReference type="AlphaFoldDB" id="A0A6A6Y072"/>
<reference evidence="4 6" key="1">
    <citation type="journal article" date="2020" name="Stud. Mycol.">
        <title>101 Dothideomycetes genomes: a test case for predicting lifestyles and emergence of pathogens.</title>
        <authorList>
            <person name="Haridas S."/>
            <person name="Albert R."/>
            <person name="Binder M."/>
            <person name="Bloem J."/>
            <person name="Labutti K."/>
            <person name="Salamov A."/>
            <person name="Andreopoulos B."/>
            <person name="Baker S."/>
            <person name="Barry K."/>
            <person name="Bills G."/>
            <person name="Bluhm B."/>
            <person name="Cannon C."/>
            <person name="Castanera R."/>
            <person name="Culley D."/>
            <person name="Daum C."/>
            <person name="Ezra D."/>
            <person name="Gonzalez J."/>
            <person name="Henrissat B."/>
            <person name="Kuo A."/>
            <person name="Liang C."/>
            <person name="Lipzen A."/>
            <person name="Lutzoni F."/>
            <person name="Magnuson J."/>
            <person name="Mondo S."/>
            <person name="Nolan M."/>
            <person name="Ohm R."/>
            <person name="Pangilinan J."/>
            <person name="Park H.-J."/>
            <person name="Ramirez L."/>
            <person name="Alfaro M."/>
            <person name="Sun H."/>
            <person name="Tritt A."/>
            <person name="Yoshinaga Y."/>
            <person name="Zwiers L.-H."/>
            <person name="Turgeon B."/>
            <person name="Goodwin S."/>
            <person name="Spatafora J."/>
            <person name="Crous P."/>
            <person name="Grigoriev I."/>
        </authorList>
    </citation>
    <scope>NUCLEOTIDE SEQUENCE</scope>
    <source>
        <strain evidence="4 6">CBS 304.34</strain>
    </source>
</reference>
<dbReference type="InterPro" id="IPR008030">
    <property type="entry name" value="NmrA-like"/>
</dbReference>
<dbReference type="PANTHER" id="PTHR47706:SF9">
    <property type="entry name" value="NMRA-LIKE DOMAIN-CONTAINING PROTEIN-RELATED"/>
    <property type="match status" value="1"/>
</dbReference>
<dbReference type="Gene3D" id="3.40.50.720">
    <property type="entry name" value="NAD(P)-binding Rossmann-like Domain"/>
    <property type="match status" value="1"/>
</dbReference>
<reference evidence="6" key="2">
    <citation type="submission" date="2020-04" db="EMBL/GenBank/DDBJ databases">
        <authorList>
            <consortium name="NCBI Genome Project"/>
        </authorList>
    </citation>
    <scope>NUCLEOTIDE SEQUENCE</scope>
    <source>
        <strain evidence="6">CBS 304.34</strain>
    </source>
</reference>
<dbReference type="OrthoDB" id="9984533at2759"/>
<dbReference type="GeneID" id="54469536"/>
<keyword evidence="2" id="KW-0560">Oxidoreductase</keyword>
<dbReference type="SUPFAM" id="SSF51735">
    <property type="entry name" value="NAD(P)-binding Rossmann-fold domains"/>
    <property type="match status" value="1"/>
</dbReference>
<organism evidence="4">
    <name type="scientific">Mytilinidion resinicola</name>
    <dbReference type="NCBI Taxonomy" id="574789"/>
    <lineage>
        <taxon>Eukaryota</taxon>
        <taxon>Fungi</taxon>
        <taxon>Dikarya</taxon>
        <taxon>Ascomycota</taxon>
        <taxon>Pezizomycotina</taxon>
        <taxon>Dothideomycetes</taxon>
        <taxon>Pleosporomycetidae</taxon>
        <taxon>Mytilinidiales</taxon>
        <taxon>Mytilinidiaceae</taxon>
        <taxon>Mytilinidion</taxon>
    </lineage>
</organism>